<evidence type="ECO:0000259" key="6">
    <source>
        <dbReference type="Pfam" id="PF01957"/>
    </source>
</evidence>
<feature type="domain" description="NfeD-like C-terminal" evidence="6">
    <location>
        <begin position="83"/>
        <end position="140"/>
    </location>
</feature>
<dbReference type="SUPFAM" id="SSF141322">
    <property type="entry name" value="NfeD domain-like"/>
    <property type="match status" value="1"/>
</dbReference>
<accession>A0A855X3T0</accession>
<dbReference type="Gene3D" id="2.40.50.140">
    <property type="entry name" value="Nucleic acid-binding proteins"/>
    <property type="match status" value="1"/>
</dbReference>
<reference evidence="7 8" key="1">
    <citation type="journal article" date="2018" name="ISME J.">
        <title>A methanotrophic archaeon couples anaerobic oxidation of methane to Fe(III) reduction.</title>
        <authorList>
            <person name="Cai C."/>
            <person name="Leu A.O."/>
            <person name="Xie G.J."/>
            <person name="Guo J."/>
            <person name="Feng Y."/>
            <person name="Zhao J.X."/>
            <person name="Tyson G.W."/>
            <person name="Yuan Z."/>
            <person name="Hu S."/>
        </authorList>
    </citation>
    <scope>NUCLEOTIDE SEQUENCE [LARGE SCALE GENOMIC DNA]</scope>
    <source>
        <strain evidence="7">FeB_12</strain>
    </source>
</reference>
<evidence type="ECO:0000256" key="5">
    <source>
        <dbReference type="SAM" id="Phobius"/>
    </source>
</evidence>
<dbReference type="PANTHER" id="PTHR33507">
    <property type="entry name" value="INNER MEMBRANE PROTEIN YBBJ"/>
    <property type="match status" value="1"/>
</dbReference>
<feature type="transmembrane region" description="Helical" evidence="5">
    <location>
        <begin position="48"/>
        <end position="65"/>
    </location>
</feature>
<dbReference type="InterPro" id="IPR052165">
    <property type="entry name" value="Membrane_assoc_protease"/>
</dbReference>
<dbReference type="Proteomes" id="UP000250918">
    <property type="component" value="Unassembled WGS sequence"/>
</dbReference>
<dbReference type="EMBL" id="PQAP01000047">
    <property type="protein sequence ID" value="PWB73821.1"/>
    <property type="molecule type" value="Genomic_DNA"/>
</dbReference>
<dbReference type="AlphaFoldDB" id="A0A855X3T0"/>
<comment type="subcellular location">
    <subcellularLocation>
        <location evidence="1">Membrane</location>
        <topology evidence="1">Multi-pass membrane protein</topology>
    </subcellularLocation>
</comment>
<evidence type="ECO:0000256" key="2">
    <source>
        <dbReference type="ARBA" id="ARBA00022692"/>
    </source>
</evidence>
<name>A0A855X3T0_9BACT</name>
<proteinExistence type="predicted"/>
<evidence type="ECO:0000313" key="7">
    <source>
        <dbReference type="EMBL" id="PWB73821.1"/>
    </source>
</evidence>
<comment type="caution">
    <text evidence="7">The sequence shown here is derived from an EMBL/GenBank/DDBJ whole genome shotgun (WGS) entry which is preliminary data.</text>
</comment>
<keyword evidence="2 5" id="KW-0812">Transmembrane</keyword>
<evidence type="ECO:0000313" key="8">
    <source>
        <dbReference type="Proteomes" id="UP000250918"/>
    </source>
</evidence>
<dbReference type="PANTHER" id="PTHR33507:SF3">
    <property type="entry name" value="INNER MEMBRANE PROTEIN YBBJ"/>
    <property type="match status" value="1"/>
</dbReference>
<sequence length="142" mass="16058">METMFWIWMAAAVVFVIIEQFTPTLVFLSFAVAAAISGIYAQFKPQEYYWQIGIFIIIVVIVLPLSRKFAKRITKPQPRESNVDAMIGKSAIVTQAIEPHHPGKVKFEGEIWQATADERLEPPTKVIIAKVEGTRVHVDKMS</sequence>
<gene>
    <name evidence="7" type="ORF">C3F09_04710</name>
</gene>
<dbReference type="Pfam" id="PF01957">
    <property type="entry name" value="NfeD"/>
    <property type="match status" value="1"/>
</dbReference>
<keyword evidence="3 5" id="KW-1133">Transmembrane helix</keyword>
<evidence type="ECO:0000256" key="1">
    <source>
        <dbReference type="ARBA" id="ARBA00004141"/>
    </source>
</evidence>
<evidence type="ECO:0000256" key="4">
    <source>
        <dbReference type="ARBA" id="ARBA00023136"/>
    </source>
</evidence>
<protein>
    <recommendedName>
        <fullName evidence="6">NfeD-like C-terminal domain-containing protein</fullName>
    </recommendedName>
</protein>
<organism evidence="7 8">
    <name type="scientific">candidate division GN15 bacterium</name>
    <dbReference type="NCBI Taxonomy" id="2072418"/>
    <lineage>
        <taxon>Bacteria</taxon>
        <taxon>candidate division GN15</taxon>
    </lineage>
</organism>
<keyword evidence="4 5" id="KW-0472">Membrane</keyword>
<evidence type="ECO:0000256" key="3">
    <source>
        <dbReference type="ARBA" id="ARBA00022989"/>
    </source>
</evidence>
<dbReference type="InterPro" id="IPR002810">
    <property type="entry name" value="NfeD-like_C"/>
</dbReference>
<feature type="transmembrane region" description="Helical" evidence="5">
    <location>
        <begin position="7"/>
        <end position="36"/>
    </location>
</feature>
<dbReference type="InterPro" id="IPR012340">
    <property type="entry name" value="NA-bd_OB-fold"/>
</dbReference>
<dbReference type="GO" id="GO:0005886">
    <property type="term" value="C:plasma membrane"/>
    <property type="evidence" value="ECO:0007669"/>
    <property type="project" value="TreeGrafter"/>
</dbReference>